<evidence type="ECO:0000313" key="1">
    <source>
        <dbReference type="EMBL" id="ABG50775.1"/>
    </source>
</evidence>
<dbReference type="EMBL" id="CP000393">
    <property type="protein sequence ID" value="ABG50775.1"/>
    <property type="molecule type" value="Genomic_DNA"/>
</dbReference>
<accession>Q115P9</accession>
<dbReference type="InterPro" id="IPR027417">
    <property type="entry name" value="P-loop_NTPase"/>
</dbReference>
<name>Q115P9_TRIEI</name>
<dbReference type="HOGENOM" id="CLU_446134_0_0_3"/>
<evidence type="ECO:0008006" key="2">
    <source>
        <dbReference type="Google" id="ProtNLM"/>
    </source>
</evidence>
<dbReference type="eggNOG" id="COG0457">
    <property type="taxonomic scope" value="Bacteria"/>
</dbReference>
<dbReference type="KEGG" id="ter:Tery_1487"/>
<dbReference type="Pfam" id="PF13469">
    <property type="entry name" value="Sulfotransfer_3"/>
    <property type="match status" value="1"/>
</dbReference>
<dbReference type="AlphaFoldDB" id="Q115P9"/>
<gene>
    <name evidence="1" type="ordered locus">Tery_1487</name>
</gene>
<dbReference type="SUPFAM" id="SSF52540">
    <property type="entry name" value="P-loop containing nucleoside triphosphate hydrolases"/>
    <property type="match status" value="1"/>
</dbReference>
<sequence length="612" mass="69837">MGMNVFVLCTPRSSSYTFAKACTYISNYRVAHESNSGLLGKKRVVYPENHIEVDNRLAWFLGYLDELYGDNAFYVHLIRNKQKTAISINKRWNLPASIINAYGRAILVRGDRQLENDLEVCEDYYETVTKNIQLFLKDKSHKIVFKVENAQENFREFWQKIGAKGNLELALETWDRKHNASPKNQDSIQVRKMKEKALVEISNVSFGANFPEFIQQEFRGCNIDSLKKGDRLNTYFLPIIGWVLGQKYQVVTVEVVSEGIVVETVPVDIARPGVSKQFPEIPAAKNSGFSIRVGLLGLPMASELTLQAVLENGSRFPLGNIKFRRLQGLKSWYSPKIQPLAISSIGPSGAEQLLQLLVGHPSLVGISESTNDTPPSYYWLKLLAELSSENGIFDASTQRNLRSKEQRFKLSNLSFWREQTYPENLGSFCLESIDGFYSNVQAEASEITYFVERYDISRPKFLNLLSELYPEGKEIILVRDFRDVVYSMLPFSGRKCAGFDSKKFKSYQQFVYHFGKYSVGSLLARWKERSPHIYFVKYEDLILSPEPTLRGILEYLSVNSSQEVINTMLKKITKNNSKPEALLGDWQYEMPASLQVLCSEVCEAALQEFGYS</sequence>
<dbReference type="Gene3D" id="3.40.50.300">
    <property type="entry name" value="P-loop containing nucleotide triphosphate hydrolases"/>
    <property type="match status" value="1"/>
</dbReference>
<reference evidence="1" key="1">
    <citation type="submission" date="2006-06" db="EMBL/GenBank/DDBJ databases">
        <title>Complete sequence of Trichodesmium erythraeum IMS101.</title>
        <authorList>
            <consortium name="US DOE Joint Genome Institute"/>
            <person name="Copeland A."/>
            <person name="Lucas S."/>
            <person name="Lapidus A."/>
            <person name="Barry K."/>
            <person name="Detter J.C."/>
            <person name="Glavina del Rio T."/>
            <person name="Hammon N."/>
            <person name="Israni S."/>
            <person name="Dalin E."/>
            <person name="Tice H."/>
            <person name="Pitluck S."/>
            <person name="Kiss H."/>
            <person name="Munk A.C."/>
            <person name="Brettin T."/>
            <person name="Bruce D."/>
            <person name="Han C."/>
            <person name="Tapia R."/>
            <person name="Gilna P."/>
            <person name="Schmutz J."/>
            <person name="Larimer F."/>
            <person name="Land M."/>
            <person name="Hauser L."/>
            <person name="Kyrpides N."/>
            <person name="Kim E."/>
            <person name="Richardson P."/>
        </authorList>
    </citation>
    <scope>NUCLEOTIDE SEQUENCE [LARGE SCALE GENOMIC DNA]</scope>
    <source>
        <strain evidence="1">IMS101</strain>
    </source>
</reference>
<protein>
    <recommendedName>
        <fullName evidence="2">Sulfotransferase</fullName>
    </recommendedName>
</protein>
<dbReference type="RefSeq" id="WP_011611151.1">
    <property type="nucleotide sequence ID" value="NC_008312.1"/>
</dbReference>
<organism evidence="1">
    <name type="scientific">Trichodesmium erythraeum (strain IMS101)</name>
    <dbReference type="NCBI Taxonomy" id="203124"/>
    <lineage>
        <taxon>Bacteria</taxon>
        <taxon>Bacillati</taxon>
        <taxon>Cyanobacteriota</taxon>
        <taxon>Cyanophyceae</taxon>
        <taxon>Oscillatoriophycideae</taxon>
        <taxon>Oscillatoriales</taxon>
        <taxon>Microcoleaceae</taxon>
        <taxon>Trichodesmium</taxon>
    </lineage>
</organism>
<proteinExistence type="predicted"/>